<proteinExistence type="predicted"/>
<gene>
    <name evidence="5" type="ORF">LNINA_LOCUS2252</name>
</gene>
<accession>A0AAV1IYW8</accession>
<evidence type="ECO:0000256" key="3">
    <source>
        <dbReference type="SAM" id="MobiDB-lite"/>
    </source>
</evidence>
<evidence type="ECO:0000256" key="1">
    <source>
        <dbReference type="ARBA" id="ARBA00022884"/>
    </source>
</evidence>
<keyword evidence="1 2" id="KW-0694">RNA-binding</keyword>
<comment type="caution">
    <text evidence="5">The sequence shown here is derived from an EMBL/GenBank/DDBJ whole genome shotgun (WGS) entry which is preliminary data.</text>
</comment>
<evidence type="ECO:0000313" key="6">
    <source>
        <dbReference type="Proteomes" id="UP001497472"/>
    </source>
</evidence>
<feature type="region of interest" description="Disordered" evidence="3">
    <location>
        <begin position="419"/>
        <end position="441"/>
    </location>
</feature>
<dbReference type="GO" id="GO:0003729">
    <property type="term" value="F:mRNA binding"/>
    <property type="evidence" value="ECO:0007669"/>
    <property type="project" value="TreeGrafter"/>
</dbReference>
<dbReference type="Proteomes" id="UP001497472">
    <property type="component" value="Unassembled WGS sequence"/>
</dbReference>
<dbReference type="GO" id="GO:1990904">
    <property type="term" value="C:ribonucleoprotein complex"/>
    <property type="evidence" value="ECO:0007669"/>
    <property type="project" value="TreeGrafter"/>
</dbReference>
<dbReference type="GO" id="GO:0005737">
    <property type="term" value="C:cytoplasm"/>
    <property type="evidence" value="ECO:0007669"/>
    <property type="project" value="TreeGrafter"/>
</dbReference>
<feature type="region of interest" description="Disordered" evidence="3">
    <location>
        <begin position="29"/>
        <end position="88"/>
    </location>
</feature>
<dbReference type="PROSITE" id="PS50102">
    <property type="entry name" value="RRM"/>
    <property type="match status" value="1"/>
</dbReference>
<sequence length="625" mass="69368">MEVIKEEIVQIDNYHSIFDKLKKLHNFAKNNDVQDPSGSQGDENKLSSKRKTKVELDGLSDESALNSSNRTKRRRFSDSQEYSESTDNVEDFQRNKKYVISLSNLPGEWTYEQIKQYVTDECGVNVLMMKDSRTKRSDFQLRLSFNNEDHYRIILQKLRIKENEGKFKLNVEGESDNESTSSESTLYIGKGSPKRKTDSPNDDNVGCDDDVFGLNPDFLKKLDIEPPLVKWINVSNFRCDKSELRSIFEMAGNIVICAVIQSKQNYAKIMYSHPLEAVQAISMLNEQIFYGQCLKVTLDPMAELALPLPKGLQQFGLGLGAMGKPLRDVASEYNRFIKGKPSAINTSLFKKSGTNDDLDLDSSSTPGTTEDDIYISVPKIKNSPVSTPLSNLTNPTPTIQTQPPQISFKTEQSYQPNYSYTTSGQQCPYPPQPTSNPGQIQQTFQNPALFNLRNPHVSNFGTNFMPRGPTGPNISLARMMGPTGPTFPSALPAPNVPCSMPMSYGPRAVEQLHGLNAPPQRLNTPQRTSGHYQASNGLPLGTLSSVPSVIVLKGKDSVTLNISNLPPRVTFASICGKLAKVGQVVSLEFTIPGCAVVKFSSPAEAERCFQYYSPSRHGQELGMVE</sequence>
<dbReference type="InterPro" id="IPR050374">
    <property type="entry name" value="RRT5_SRSF_SR"/>
</dbReference>
<evidence type="ECO:0000313" key="5">
    <source>
        <dbReference type="EMBL" id="CAK1542348.1"/>
    </source>
</evidence>
<dbReference type="GO" id="GO:0005634">
    <property type="term" value="C:nucleus"/>
    <property type="evidence" value="ECO:0007669"/>
    <property type="project" value="TreeGrafter"/>
</dbReference>
<dbReference type="Pfam" id="PF00076">
    <property type="entry name" value="RRM_1"/>
    <property type="match status" value="1"/>
</dbReference>
<feature type="region of interest" description="Disordered" evidence="3">
    <location>
        <begin position="348"/>
        <end position="371"/>
    </location>
</feature>
<name>A0AAV1IYW8_9NEOP</name>
<organism evidence="5 6">
    <name type="scientific">Leptosia nina</name>
    <dbReference type="NCBI Taxonomy" id="320188"/>
    <lineage>
        <taxon>Eukaryota</taxon>
        <taxon>Metazoa</taxon>
        <taxon>Ecdysozoa</taxon>
        <taxon>Arthropoda</taxon>
        <taxon>Hexapoda</taxon>
        <taxon>Insecta</taxon>
        <taxon>Pterygota</taxon>
        <taxon>Neoptera</taxon>
        <taxon>Endopterygota</taxon>
        <taxon>Lepidoptera</taxon>
        <taxon>Glossata</taxon>
        <taxon>Ditrysia</taxon>
        <taxon>Papilionoidea</taxon>
        <taxon>Pieridae</taxon>
        <taxon>Pierinae</taxon>
        <taxon>Leptosia</taxon>
    </lineage>
</organism>
<dbReference type="InterPro" id="IPR000504">
    <property type="entry name" value="RRM_dom"/>
</dbReference>
<dbReference type="AlphaFoldDB" id="A0AAV1IYW8"/>
<reference evidence="5 6" key="1">
    <citation type="submission" date="2023-11" db="EMBL/GenBank/DDBJ databases">
        <authorList>
            <person name="Okamura Y."/>
        </authorList>
    </citation>
    <scope>NUCLEOTIDE SEQUENCE [LARGE SCALE GENOMIC DNA]</scope>
</reference>
<feature type="compositionally biased region" description="Polar residues" evidence="3">
    <location>
        <begin position="29"/>
        <end position="41"/>
    </location>
</feature>
<dbReference type="InterPro" id="IPR012677">
    <property type="entry name" value="Nucleotide-bd_a/b_plait_sf"/>
</dbReference>
<feature type="domain" description="RRM" evidence="4">
    <location>
        <begin position="558"/>
        <end position="625"/>
    </location>
</feature>
<dbReference type="PANTHER" id="PTHR23003">
    <property type="entry name" value="RNA RECOGNITION MOTIF RRM DOMAIN CONTAINING PROTEIN"/>
    <property type="match status" value="1"/>
</dbReference>
<dbReference type="InterPro" id="IPR035979">
    <property type="entry name" value="RBD_domain_sf"/>
</dbReference>
<dbReference type="PANTHER" id="PTHR23003:SF3">
    <property type="entry name" value="FI21236P1-RELATED"/>
    <property type="match status" value="1"/>
</dbReference>
<dbReference type="SMART" id="SM00360">
    <property type="entry name" value="RRM"/>
    <property type="match status" value="3"/>
</dbReference>
<protein>
    <recommendedName>
        <fullName evidence="4">RRM domain-containing protein</fullName>
    </recommendedName>
</protein>
<dbReference type="Gene3D" id="3.30.70.330">
    <property type="match status" value="2"/>
</dbReference>
<feature type="region of interest" description="Disordered" evidence="3">
    <location>
        <begin position="171"/>
        <end position="203"/>
    </location>
</feature>
<dbReference type="SUPFAM" id="SSF54928">
    <property type="entry name" value="RNA-binding domain, RBD"/>
    <property type="match status" value="2"/>
</dbReference>
<keyword evidence="6" id="KW-1185">Reference proteome</keyword>
<evidence type="ECO:0000256" key="2">
    <source>
        <dbReference type="PROSITE-ProRule" id="PRU00176"/>
    </source>
</evidence>
<evidence type="ECO:0000259" key="4">
    <source>
        <dbReference type="PROSITE" id="PS50102"/>
    </source>
</evidence>
<dbReference type="EMBL" id="CAVLEF010000003">
    <property type="protein sequence ID" value="CAK1542348.1"/>
    <property type="molecule type" value="Genomic_DNA"/>
</dbReference>
<feature type="region of interest" description="Disordered" evidence="3">
    <location>
        <begin position="386"/>
        <end position="405"/>
    </location>
</feature>
<dbReference type="CDD" id="cd00590">
    <property type="entry name" value="RRM_SF"/>
    <property type="match status" value="1"/>
</dbReference>